<accession>S3D7M3</accession>
<gene>
    <name evidence="1" type="ORF">GLAREA_10196</name>
</gene>
<keyword evidence="2" id="KW-1185">Reference proteome</keyword>
<dbReference type="KEGG" id="glz:GLAREA_10196"/>
<name>S3D7M3_GLAL2</name>
<dbReference type="EMBL" id="KE145356">
    <property type="protein sequence ID" value="EPE34502.1"/>
    <property type="molecule type" value="Genomic_DNA"/>
</dbReference>
<proteinExistence type="predicted"/>
<dbReference type="AlphaFoldDB" id="S3D7M3"/>
<dbReference type="GeneID" id="19469243"/>
<sequence length="222" mass="24452">MAPAVVFNSRSLDKGQNSLSTDRSLPTSDFLSLLKAQKLDNYSARISVAKRTSLHLCHAVPRIDPRALSDGCAVLLGIGNKEFRKDVLEVINMALASEGAQRSVTIRNLEFGYKLTVHIQKATTISNYSWWKKDIIAVFMTVASLKEKGHGSEKVSIEEMPLIFGCGRACVRSIGRLGVSWAVDISESGGVERMGSGWKHSVLRRLCRKGLRKDPEAIPLLE</sequence>
<reference evidence="1 2" key="1">
    <citation type="journal article" date="2013" name="BMC Genomics">
        <title>Genomics-driven discovery of the pneumocandin biosynthetic gene cluster in the fungus Glarea lozoyensis.</title>
        <authorList>
            <person name="Chen L."/>
            <person name="Yue Q."/>
            <person name="Zhang X."/>
            <person name="Xiang M."/>
            <person name="Wang C."/>
            <person name="Li S."/>
            <person name="Che Y."/>
            <person name="Ortiz-Lopez F.J."/>
            <person name="Bills G.F."/>
            <person name="Liu X."/>
            <person name="An Z."/>
        </authorList>
    </citation>
    <scope>NUCLEOTIDE SEQUENCE [LARGE SCALE GENOMIC DNA]</scope>
    <source>
        <strain evidence="2">ATCC 20868 / MF5171</strain>
    </source>
</reference>
<dbReference type="Proteomes" id="UP000016922">
    <property type="component" value="Unassembled WGS sequence"/>
</dbReference>
<protein>
    <submittedName>
        <fullName evidence="1">Uncharacterized protein</fullName>
    </submittedName>
</protein>
<evidence type="ECO:0000313" key="2">
    <source>
        <dbReference type="Proteomes" id="UP000016922"/>
    </source>
</evidence>
<evidence type="ECO:0000313" key="1">
    <source>
        <dbReference type="EMBL" id="EPE34502.1"/>
    </source>
</evidence>
<dbReference type="HOGENOM" id="CLU_1245479_0_0_1"/>
<organism evidence="1 2">
    <name type="scientific">Glarea lozoyensis (strain ATCC 20868 / MF5171)</name>
    <dbReference type="NCBI Taxonomy" id="1116229"/>
    <lineage>
        <taxon>Eukaryota</taxon>
        <taxon>Fungi</taxon>
        <taxon>Dikarya</taxon>
        <taxon>Ascomycota</taxon>
        <taxon>Pezizomycotina</taxon>
        <taxon>Leotiomycetes</taxon>
        <taxon>Helotiales</taxon>
        <taxon>Helotiaceae</taxon>
        <taxon>Glarea</taxon>
    </lineage>
</organism>
<dbReference type="RefSeq" id="XP_008078437.1">
    <property type="nucleotide sequence ID" value="XM_008080246.1"/>
</dbReference>